<evidence type="ECO:0000259" key="5">
    <source>
        <dbReference type="PROSITE" id="PS50035"/>
    </source>
</evidence>
<dbReference type="InterPro" id="IPR001736">
    <property type="entry name" value="PLipase_D/transphosphatidylase"/>
</dbReference>
<evidence type="ECO:0000256" key="2">
    <source>
        <dbReference type="ARBA" id="ARBA00022963"/>
    </source>
</evidence>
<dbReference type="EMBL" id="BART01001872">
    <property type="protein sequence ID" value="GAG73720.1"/>
    <property type="molecule type" value="Genomic_DNA"/>
</dbReference>
<dbReference type="PANTHER" id="PTHR43856:SF1">
    <property type="entry name" value="MITOCHONDRIAL CARDIOLIPIN HYDROLASE"/>
    <property type="match status" value="1"/>
</dbReference>
<accession>X0ZV74</accession>
<dbReference type="GO" id="GO:0016042">
    <property type="term" value="P:lipid catabolic process"/>
    <property type="evidence" value="ECO:0007669"/>
    <property type="project" value="UniProtKB-KW"/>
</dbReference>
<evidence type="ECO:0000256" key="1">
    <source>
        <dbReference type="ARBA" id="ARBA00022801"/>
    </source>
</evidence>
<gene>
    <name evidence="6" type="ORF">S01H4_06187</name>
</gene>
<organism evidence="6">
    <name type="scientific">marine sediment metagenome</name>
    <dbReference type="NCBI Taxonomy" id="412755"/>
    <lineage>
        <taxon>unclassified sequences</taxon>
        <taxon>metagenomes</taxon>
        <taxon>ecological metagenomes</taxon>
    </lineage>
</organism>
<dbReference type="GO" id="GO:0016891">
    <property type="term" value="F:RNA endonuclease activity producing 5'-phosphomonoesters, hydrolytic mechanism"/>
    <property type="evidence" value="ECO:0007669"/>
    <property type="project" value="TreeGrafter"/>
</dbReference>
<proteinExistence type="predicted"/>
<reference evidence="6" key="1">
    <citation type="journal article" date="2014" name="Front. Microbiol.">
        <title>High frequency of phylogenetically diverse reductive dehalogenase-homologous genes in deep subseafloor sedimentary metagenomes.</title>
        <authorList>
            <person name="Kawai M."/>
            <person name="Futagami T."/>
            <person name="Toyoda A."/>
            <person name="Takaki Y."/>
            <person name="Nishi S."/>
            <person name="Hori S."/>
            <person name="Arai W."/>
            <person name="Tsubouchi T."/>
            <person name="Morono Y."/>
            <person name="Uchiyama I."/>
            <person name="Ito T."/>
            <person name="Fujiyama A."/>
            <person name="Inagaki F."/>
            <person name="Takami H."/>
        </authorList>
    </citation>
    <scope>NUCLEOTIDE SEQUENCE</scope>
    <source>
        <strain evidence="6">Expedition CK06-06</strain>
    </source>
</reference>
<comment type="caution">
    <text evidence="6">The sequence shown here is derived from an EMBL/GenBank/DDBJ whole genome shotgun (WGS) entry which is preliminary data.</text>
</comment>
<keyword evidence="3" id="KW-0443">Lipid metabolism</keyword>
<name>X0ZV74_9ZZZZ</name>
<dbReference type="InterPro" id="IPR051406">
    <property type="entry name" value="PLD_domain"/>
</dbReference>
<dbReference type="Pfam" id="PF13091">
    <property type="entry name" value="PLDc_2"/>
    <property type="match status" value="1"/>
</dbReference>
<evidence type="ECO:0000256" key="3">
    <source>
        <dbReference type="ARBA" id="ARBA00023098"/>
    </source>
</evidence>
<keyword evidence="2" id="KW-0442">Lipid degradation</keyword>
<keyword evidence="4" id="KW-0812">Transmembrane</keyword>
<feature type="non-terminal residue" evidence="6">
    <location>
        <position position="1"/>
    </location>
</feature>
<dbReference type="PROSITE" id="PS50035">
    <property type="entry name" value="PLD"/>
    <property type="match status" value="1"/>
</dbReference>
<evidence type="ECO:0000256" key="4">
    <source>
        <dbReference type="SAM" id="Phobius"/>
    </source>
</evidence>
<dbReference type="SUPFAM" id="SSF56024">
    <property type="entry name" value="Phospholipase D/nuclease"/>
    <property type="match status" value="1"/>
</dbReference>
<evidence type="ECO:0000313" key="6">
    <source>
        <dbReference type="EMBL" id="GAG73720.1"/>
    </source>
</evidence>
<sequence length="267" mass="29907">NVSNSSTVVDELLDTIVAAKHRGVTVRIIMAEGRNDNEEVALEFAKENIPVFWIRGRFMHHHNKAFIVDGRIVLICSINWSEESISENREAGVVIEHDGVAGWYQEVFDYDWGIAEYDAPEYVNVGWYPNIPTSSSDINVTVYAHEYYNDIDEVKLGVKINDGAWTNYTITSNVYDSSELDLENFFHEIGPQPDMTNITVKAYVYSLGEWSSGLEMVIPVRDSIGSIITTTTTTPPDGLAQLIADLLPYIAMTIVAVIAGICYKKRS</sequence>
<dbReference type="GO" id="GO:0034587">
    <property type="term" value="P:piRNA processing"/>
    <property type="evidence" value="ECO:0007669"/>
    <property type="project" value="TreeGrafter"/>
</dbReference>
<protein>
    <recommendedName>
        <fullName evidence="5">PLD phosphodiesterase domain-containing protein</fullName>
    </recommendedName>
</protein>
<keyword evidence="4" id="KW-0472">Membrane</keyword>
<dbReference type="GO" id="GO:0005739">
    <property type="term" value="C:mitochondrion"/>
    <property type="evidence" value="ECO:0007669"/>
    <property type="project" value="TreeGrafter"/>
</dbReference>
<keyword evidence="4" id="KW-1133">Transmembrane helix</keyword>
<dbReference type="AlphaFoldDB" id="X0ZV74"/>
<dbReference type="Gene3D" id="3.30.870.10">
    <property type="entry name" value="Endonuclease Chain A"/>
    <property type="match status" value="1"/>
</dbReference>
<dbReference type="InterPro" id="IPR025202">
    <property type="entry name" value="PLD-like_dom"/>
</dbReference>
<keyword evidence="1" id="KW-0378">Hydrolase</keyword>
<feature type="domain" description="PLD phosphodiesterase" evidence="5">
    <location>
        <begin position="57"/>
        <end position="84"/>
    </location>
</feature>
<dbReference type="PANTHER" id="PTHR43856">
    <property type="entry name" value="CARDIOLIPIN HYDROLASE"/>
    <property type="match status" value="1"/>
</dbReference>
<feature type="transmembrane region" description="Helical" evidence="4">
    <location>
        <begin position="246"/>
        <end position="263"/>
    </location>
</feature>